<accession>A0ABS8ESN0</accession>
<keyword evidence="1" id="KW-1133">Transmembrane helix</keyword>
<dbReference type="Proteomes" id="UP001299235">
    <property type="component" value="Unassembled WGS sequence"/>
</dbReference>
<keyword evidence="1" id="KW-0812">Transmembrane</keyword>
<dbReference type="PANTHER" id="PTHR36435">
    <property type="entry name" value="SLR1288 PROTEIN"/>
    <property type="match status" value="1"/>
</dbReference>
<organism evidence="3 4">
    <name type="scientific">Hominisplanchenecus faecis</name>
    <dbReference type="NCBI Taxonomy" id="2885351"/>
    <lineage>
        <taxon>Bacteria</taxon>
        <taxon>Bacillati</taxon>
        <taxon>Bacillota</taxon>
        <taxon>Clostridia</taxon>
        <taxon>Lachnospirales</taxon>
        <taxon>Lachnospiraceae</taxon>
        <taxon>Hominisplanchenecus</taxon>
    </lineage>
</organism>
<keyword evidence="4" id="KW-1185">Reference proteome</keyword>
<dbReference type="EMBL" id="JAJEQE010000005">
    <property type="protein sequence ID" value="MCC2148195.1"/>
    <property type="molecule type" value="Genomic_DNA"/>
</dbReference>
<feature type="transmembrane region" description="Helical" evidence="1">
    <location>
        <begin position="30"/>
        <end position="49"/>
    </location>
</feature>
<keyword evidence="3" id="KW-0378">Hydrolase</keyword>
<gene>
    <name evidence="3" type="ORF">LKD42_02835</name>
</gene>
<keyword evidence="1" id="KW-0472">Membrane</keyword>
<evidence type="ECO:0000313" key="3">
    <source>
        <dbReference type="EMBL" id="MCC2148195.1"/>
    </source>
</evidence>
<comment type="caution">
    <text evidence="3">The sequence shown here is derived from an EMBL/GenBank/DDBJ whole genome shotgun (WGS) entry which is preliminary data.</text>
</comment>
<dbReference type="RefSeq" id="WP_248834765.1">
    <property type="nucleotide sequence ID" value="NZ_JAJEQE010000005.1"/>
</dbReference>
<feature type="transmembrane region" description="Helical" evidence="1">
    <location>
        <begin position="144"/>
        <end position="176"/>
    </location>
</feature>
<name>A0ABS8ESN0_9FIRM</name>
<dbReference type="Pfam" id="PF02517">
    <property type="entry name" value="Rce1-like"/>
    <property type="match status" value="1"/>
</dbReference>
<evidence type="ECO:0000259" key="2">
    <source>
        <dbReference type="Pfam" id="PF02517"/>
    </source>
</evidence>
<evidence type="ECO:0000256" key="1">
    <source>
        <dbReference type="SAM" id="Phobius"/>
    </source>
</evidence>
<sequence>MEYKIIDLVFPILVHFLALQLTGILGIGDAAFQTMLAAVITMPLFFWLYRKDQNLWRKEKRKITWIQWIIVIAAAAGLNILFSALMSFLVSDYGITSESQDALLSSRMLFQILGMGIAVPVTEELIFRGLVYRKLERYVSVKKAVLLGAAIFAVYHGNLLQILFAFPMGIILNLLYHRFEDLRVPVLFHAVSNLMAVLLAAI</sequence>
<protein>
    <submittedName>
        <fullName evidence="3">CPBP family intramembrane metalloprotease</fullName>
    </submittedName>
</protein>
<keyword evidence="3" id="KW-0482">Metalloprotease</keyword>
<feature type="transmembrane region" description="Helical" evidence="1">
    <location>
        <begin position="182"/>
        <end position="201"/>
    </location>
</feature>
<feature type="transmembrane region" description="Helical" evidence="1">
    <location>
        <begin position="109"/>
        <end position="132"/>
    </location>
</feature>
<dbReference type="InterPro" id="IPR052710">
    <property type="entry name" value="CAAX_protease"/>
</dbReference>
<dbReference type="InterPro" id="IPR003675">
    <property type="entry name" value="Rce1/LyrA-like_dom"/>
</dbReference>
<reference evidence="3 4" key="1">
    <citation type="submission" date="2021-10" db="EMBL/GenBank/DDBJ databases">
        <title>Anaerobic single-cell dispensing facilitates the cultivation of human gut bacteria.</title>
        <authorList>
            <person name="Afrizal A."/>
        </authorList>
    </citation>
    <scope>NUCLEOTIDE SEQUENCE [LARGE SCALE GENOMIC DNA]</scope>
    <source>
        <strain evidence="3 4">CLA-AA-H246</strain>
    </source>
</reference>
<evidence type="ECO:0000313" key="4">
    <source>
        <dbReference type="Proteomes" id="UP001299235"/>
    </source>
</evidence>
<dbReference type="PANTHER" id="PTHR36435:SF1">
    <property type="entry name" value="CAAX AMINO TERMINAL PROTEASE FAMILY PROTEIN"/>
    <property type="match status" value="1"/>
</dbReference>
<feature type="domain" description="CAAX prenyl protease 2/Lysostaphin resistance protein A-like" evidence="2">
    <location>
        <begin position="108"/>
        <end position="195"/>
    </location>
</feature>
<feature type="transmembrane region" description="Helical" evidence="1">
    <location>
        <begin position="5"/>
        <end position="24"/>
    </location>
</feature>
<keyword evidence="3" id="KW-0645">Protease</keyword>
<feature type="transmembrane region" description="Helical" evidence="1">
    <location>
        <begin position="69"/>
        <end position="89"/>
    </location>
</feature>
<dbReference type="GO" id="GO:0008237">
    <property type="term" value="F:metallopeptidase activity"/>
    <property type="evidence" value="ECO:0007669"/>
    <property type="project" value="UniProtKB-KW"/>
</dbReference>
<proteinExistence type="predicted"/>